<dbReference type="EMBL" id="AODQ01000037">
    <property type="protein sequence ID" value="EMR03023.1"/>
    <property type="molecule type" value="Genomic_DNA"/>
</dbReference>
<dbReference type="Gene3D" id="6.10.340.10">
    <property type="match status" value="1"/>
</dbReference>
<dbReference type="InterPro" id="IPR005467">
    <property type="entry name" value="His_kinase_dom"/>
</dbReference>
<dbReference type="GO" id="GO:0005524">
    <property type="term" value="F:ATP binding"/>
    <property type="evidence" value="ECO:0007669"/>
    <property type="project" value="UniProtKB-KW"/>
</dbReference>
<gene>
    <name evidence="13" type="primary">zraS_1</name>
    <name evidence="13" type="ORF">ADICEAN_01817</name>
</gene>
<keyword evidence="8" id="KW-0067">ATP-binding</keyword>
<dbReference type="PANTHER" id="PTHR43065:SF10">
    <property type="entry name" value="PEROXIDE STRESS-ACTIVATED HISTIDINE KINASE MAK3"/>
    <property type="match status" value="1"/>
</dbReference>
<dbReference type="InterPro" id="IPR004358">
    <property type="entry name" value="Sig_transdc_His_kin-like_C"/>
</dbReference>
<feature type="transmembrane region" description="Helical" evidence="10">
    <location>
        <begin position="234"/>
        <end position="253"/>
    </location>
</feature>
<evidence type="ECO:0000259" key="12">
    <source>
        <dbReference type="PROSITE" id="PS50885"/>
    </source>
</evidence>
<evidence type="ECO:0000256" key="8">
    <source>
        <dbReference type="ARBA" id="ARBA00022840"/>
    </source>
</evidence>
<keyword evidence="10" id="KW-1133">Transmembrane helix</keyword>
<feature type="transmembrane region" description="Helical" evidence="10">
    <location>
        <begin position="744"/>
        <end position="765"/>
    </location>
</feature>
<dbReference type="InterPro" id="IPR036890">
    <property type="entry name" value="HATPase_C_sf"/>
</dbReference>
<dbReference type="CDD" id="cd00082">
    <property type="entry name" value="HisKA"/>
    <property type="match status" value="1"/>
</dbReference>
<dbReference type="SMART" id="SM00387">
    <property type="entry name" value="HATPase_c"/>
    <property type="match status" value="1"/>
</dbReference>
<dbReference type="PROSITE" id="PS50885">
    <property type="entry name" value="HAMP"/>
    <property type="match status" value="1"/>
</dbReference>
<name>M7N2W7_9BACT</name>
<reference evidence="13 14" key="1">
    <citation type="journal article" date="2013" name="Genome Announc.">
        <title>Draft Genome Sequence of Cesiribacter andamanensis Strain AMV16T, Isolated from a Soil Sample from a Mud Volcano in the Andaman Islands, India.</title>
        <authorList>
            <person name="Shivaji S."/>
            <person name="Ara S."/>
            <person name="Begum Z."/>
            <person name="Srinivas T.N."/>
            <person name="Singh A."/>
            <person name="Kumar Pinnaka A."/>
        </authorList>
    </citation>
    <scope>NUCLEOTIDE SEQUENCE [LARGE SCALE GENOMIC DNA]</scope>
    <source>
        <strain evidence="13 14">AMV16</strain>
    </source>
</reference>
<comment type="caution">
    <text evidence="13">The sequence shown here is derived from an EMBL/GenBank/DDBJ whole genome shotgun (WGS) entry which is preliminary data.</text>
</comment>
<dbReference type="EC" id="2.7.13.3" evidence="3"/>
<dbReference type="SMART" id="SM00388">
    <property type="entry name" value="HisKA"/>
    <property type="match status" value="1"/>
</dbReference>
<keyword evidence="14" id="KW-1185">Reference proteome</keyword>
<protein>
    <recommendedName>
        <fullName evidence="3">histidine kinase</fullName>
        <ecNumber evidence="3">2.7.13.3</ecNumber>
    </recommendedName>
</protein>
<accession>M7N2W7</accession>
<dbReference type="Gene3D" id="1.10.287.130">
    <property type="match status" value="1"/>
</dbReference>
<evidence type="ECO:0000313" key="14">
    <source>
        <dbReference type="Proteomes" id="UP000011910"/>
    </source>
</evidence>
<dbReference type="RefSeq" id="WP_009195213.1">
    <property type="nucleotide sequence ID" value="NZ_AODQ01000037.1"/>
</dbReference>
<feature type="transmembrane region" description="Helical" evidence="10">
    <location>
        <begin position="438"/>
        <end position="461"/>
    </location>
</feature>
<evidence type="ECO:0000256" key="10">
    <source>
        <dbReference type="SAM" id="Phobius"/>
    </source>
</evidence>
<sequence>MPIRTPRRLQFLPVLILLAGLLAWWGAVALAPAPDVQISKALERESLRIEHMLRQIEQVLQENRQNPFSALPQPEQYPYYIFANGTPWYWSDYHLLPPFSALLSPQPVQFLSLPDGQYLSYKRELTLQSTPYSIFVLLPLQSSMLEPQLGLRYNPDVFSGPAFSLSSTAVAGFQPLHLPNSTQPLFHIALLPGYEPGAILIKEIAAWGILLGFLGVALLFWFRGRRAALGSRAFWLYVSLFVAIRVLMLVLDLPYKVYPLRIFNPQHYASSSLMPSLGDFLLNVLFAVGSVLLLWPHRSWLMQRLERPSYARITKFGVLVFVLLVLLLHYLLMRLLFFHAQFSLDITTSISLTDLKVLAWSVVAMASLLFFLLAHPGLVWLRSQSFTRGEMIIAGGIVALAAVVLYAYSLASLLLLLAGGLYLMLYRRLQPRYPAPRLNYALFIYLFAASVVCALSASLALHSHRKAGLLLEKERLATQILTERDLVGEYLLSETSRNIQGDPFIINRFLSPLFSKEGIEQKIRRQYLGRYFDKYEVTIRLFGLDGNPLMNQPAGSYHSLHQQARQEGEATTYEGLIRLQGDGAVDYRYKQFVAVSYQGSAIGYVMLDLKLKRYQPRTVYPELFLGQQEPVFERNNYAVYLNGRLRFDAGDFDYLHIFPPQLLEDEELYEKGVFIGGYHHYAQRGEGNRIVVVSSQAQPWSFLYANFSFLLLMLLFFITAYVLLYVLYRGLPMRYLNFTTKIQLYLNFAIFLPLLIITLSTLSLISTSYRRETEQQYVETAESIGRGLSDQLREYQMGYLDRDVLNSTLDRVARFTETDIHLFDTRGMLQATSQPEIYQKNYLAPVINPQAQAEIVEQRHRQVILTETVGRLQYRSTYVAVRNNTDGQLLGILSIPFFDSGYMLQRQLSAIFSNTVSIFATLFLVLLLLLYVLSKELTAPLRYIAERLRLISLTGKNEPLSWPTEDEIGLLVREYNLMLINLQASKEALSRTEKESAWREMAKQVAHEIKNPLTPMRLNLQHLSRRLQHSLDGEQQEKVNRSFQSILDQIDTLSDIATSFSTFAQMPVLRQDQFDVAELLRKVVRLYANEQASQIHAQIADGQWMVQGDEQLMQRTFNNLILNGIQAVPPQRTPLLQVSLQAARSGGKVLIKIKDNGSGIPETIRNKVFVPNFSTKSSGSGLGLAIAKRGIEHAGGSIWFDSHTETQQESRSDEAGTTFFMELPLVT</sequence>
<dbReference type="eggNOG" id="COG5000">
    <property type="taxonomic scope" value="Bacteria"/>
</dbReference>
<comment type="subcellular location">
    <subcellularLocation>
        <location evidence="2">Membrane</location>
    </subcellularLocation>
</comment>
<evidence type="ECO:0000259" key="11">
    <source>
        <dbReference type="PROSITE" id="PS50109"/>
    </source>
</evidence>
<dbReference type="InterPro" id="IPR003661">
    <property type="entry name" value="HisK_dim/P_dom"/>
</dbReference>
<dbReference type="AlphaFoldDB" id="M7N2W7"/>
<feature type="transmembrane region" description="Helical" evidence="10">
    <location>
        <begin position="393"/>
        <end position="426"/>
    </location>
</feature>
<dbReference type="PROSITE" id="PS50109">
    <property type="entry name" value="HIS_KIN"/>
    <property type="match status" value="1"/>
</dbReference>
<evidence type="ECO:0000256" key="5">
    <source>
        <dbReference type="ARBA" id="ARBA00022679"/>
    </source>
</evidence>
<feature type="domain" description="HAMP" evidence="12">
    <location>
        <begin position="935"/>
        <end position="987"/>
    </location>
</feature>
<evidence type="ECO:0000256" key="3">
    <source>
        <dbReference type="ARBA" id="ARBA00012438"/>
    </source>
</evidence>
<dbReference type="CDD" id="cd00075">
    <property type="entry name" value="HATPase"/>
    <property type="match status" value="1"/>
</dbReference>
<dbReference type="PRINTS" id="PR00344">
    <property type="entry name" value="BCTRLSENSOR"/>
</dbReference>
<organism evidence="13 14">
    <name type="scientific">Cesiribacter andamanensis AMV16</name>
    <dbReference type="NCBI Taxonomy" id="1279009"/>
    <lineage>
        <taxon>Bacteria</taxon>
        <taxon>Pseudomonadati</taxon>
        <taxon>Bacteroidota</taxon>
        <taxon>Cytophagia</taxon>
        <taxon>Cytophagales</taxon>
        <taxon>Cesiribacteraceae</taxon>
        <taxon>Cesiribacter</taxon>
    </lineage>
</organism>
<dbReference type="GO" id="GO:0000155">
    <property type="term" value="F:phosphorelay sensor kinase activity"/>
    <property type="evidence" value="ECO:0007669"/>
    <property type="project" value="InterPro"/>
</dbReference>
<keyword evidence="10" id="KW-0812">Transmembrane</keyword>
<dbReference type="SUPFAM" id="SSF55874">
    <property type="entry name" value="ATPase domain of HSP90 chaperone/DNA topoisomerase II/histidine kinase"/>
    <property type="match status" value="1"/>
</dbReference>
<dbReference type="Pfam" id="PF00512">
    <property type="entry name" value="HisKA"/>
    <property type="match status" value="1"/>
</dbReference>
<dbReference type="Pfam" id="PF02518">
    <property type="entry name" value="HATPase_c"/>
    <property type="match status" value="1"/>
</dbReference>
<evidence type="ECO:0000256" key="1">
    <source>
        <dbReference type="ARBA" id="ARBA00000085"/>
    </source>
</evidence>
<dbReference type="OrthoDB" id="9776727at2"/>
<feature type="transmembrane region" description="Helical" evidence="10">
    <location>
        <begin position="703"/>
        <end position="724"/>
    </location>
</feature>
<dbReference type="STRING" id="1279009.ADICEAN_01817"/>
<proteinExistence type="predicted"/>
<feature type="transmembrane region" description="Helical" evidence="10">
    <location>
        <begin position="316"/>
        <end position="337"/>
    </location>
</feature>
<keyword evidence="5 13" id="KW-0808">Transferase</keyword>
<keyword evidence="4" id="KW-0597">Phosphoprotein</keyword>
<evidence type="ECO:0000256" key="2">
    <source>
        <dbReference type="ARBA" id="ARBA00004370"/>
    </source>
</evidence>
<keyword evidence="7" id="KW-0418">Kinase</keyword>
<keyword evidence="6" id="KW-0547">Nucleotide-binding</keyword>
<feature type="transmembrane region" description="Helical" evidence="10">
    <location>
        <begin position="911"/>
        <end position="933"/>
    </location>
</feature>
<evidence type="ECO:0000256" key="6">
    <source>
        <dbReference type="ARBA" id="ARBA00022741"/>
    </source>
</evidence>
<dbReference type="InterPro" id="IPR036097">
    <property type="entry name" value="HisK_dim/P_sf"/>
</dbReference>
<keyword evidence="9" id="KW-0902">Two-component regulatory system</keyword>
<feature type="transmembrane region" description="Helical" evidence="10">
    <location>
        <begin position="273"/>
        <end position="295"/>
    </location>
</feature>
<dbReference type="Proteomes" id="UP000011910">
    <property type="component" value="Unassembled WGS sequence"/>
</dbReference>
<dbReference type="InterPro" id="IPR003660">
    <property type="entry name" value="HAMP_dom"/>
</dbReference>
<dbReference type="PANTHER" id="PTHR43065">
    <property type="entry name" value="SENSOR HISTIDINE KINASE"/>
    <property type="match status" value="1"/>
</dbReference>
<dbReference type="GO" id="GO:0016020">
    <property type="term" value="C:membrane"/>
    <property type="evidence" value="ECO:0007669"/>
    <property type="project" value="UniProtKB-SubCell"/>
</dbReference>
<evidence type="ECO:0000256" key="9">
    <source>
        <dbReference type="ARBA" id="ARBA00023012"/>
    </source>
</evidence>
<dbReference type="Gene3D" id="3.30.565.10">
    <property type="entry name" value="Histidine kinase-like ATPase, C-terminal domain"/>
    <property type="match status" value="1"/>
</dbReference>
<evidence type="ECO:0000256" key="4">
    <source>
        <dbReference type="ARBA" id="ARBA00022553"/>
    </source>
</evidence>
<dbReference type="InterPro" id="IPR003594">
    <property type="entry name" value="HATPase_dom"/>
</dbReference>
<feature type="domain" description="Histidine kinase" evidence="11">
    <location>
        <begin position="1004"/>
        <end position="1227"/>
    </location>
</feature>
<feature type="transmembrane region" description="Helical" evidence="10">
    <location>
        <begin position="204"/>
        <end position="222"/>
    </location>
</feature>
<feature type="transmembrane region" description="Helical" evidence="10">
    <location>
        <begin position="357"/>
        <end position="381"/>
    </location>
</feature>
<keyword evidence="10" id="KW-0472">Membrane</keyword>
<evidence type="ECO:0000256" key="7">
    <source>
        <dbReference type="ARBA" id="ARBA00022777"/>
    </source>
</evidence>
<comment type="catalytic activity">
    <reaction evidence="1">
        <text>ATP + protein L-histidine = ADP + protein N-phospho-L-histidine.</text>
        <dbReference type="EC" id="2.7.13.3"/>
    </reaction>
</comment>
<dbReference type="SUPFAM" id="SSF47384">
    <property type="entry name" value="Homodimeric domain of signal transducing histidine kinase"/>
    <property type="match status" value="1"/>
</dbReference>
<evidence type="ECO:0000313" key="13">
    <source>
        <dbReference type="EMBL" id="EMR03023.1"/>
    </source>
</evidence>